<dbReference type="InterPro" id="IPR001811">
    <property type="entry name" value="Chemokine_IL8-like_dom"/>
</dbReference>
<reference evidence="3" key="1">
    <citation type="journal article" date="2023" name="Science">
        <title>Genome structures resolve the early diversification of teleost fishes.</title>
        <authorList>
            <person name="Parey E."/>
            <person name="Louis A."/>
            <person name="Montfort J."/>
            <person name="Bouchez O."/>
            <person name="Roques C."/>
            <person name="Iampietro C."/>
            <person name="Lluch J."/>
            <person name="Castinel A."/>
            <person name="Donnadieu C."/>
            <person name="Desvignes T."/>
            <person name="Floi Bucao C."/>
            <person name="Jouanno E."/>
            <person name="Wen M."/>
            <person name="Mejri S."/>
            <person name="Dirks R."/>
            <person name="Jansen H."/>
            <person name="Henkel C."/>
            <person name="Chen W.J."/>
            <person name="Zahm M."/>
            <person name="Cabau C."/>
            <person name="Klopp C."/>
            <person name="Thompson A.W."/>
            <person name="Robinson-Rechavi M."/>
            <person name="Braasch I."/>
            <person name="Lecointre G."/>
            <person name="Bobe J."/>
            <person name="Postlethwait J.H."/>
            <person name="Berthelot C."/>
            <person name="Roest Crollius H."/>
            <person name="Guiguen Y."/>
        </authorList>
    </citation>
    <scope>NUCLEOTIDE SEQUENCE</scope>
    <source>
        <strain evidence="3">WJC10195</strain>
    </source>
</reference>
<dbReference type="SMART" id="SM00199">
    <property type="entry name" value="SCY"/>
    <property type="match status" value="1"/>
</dbReference>
<name>A0A9Q1FG61_SYNKA</name>
<dbReference type="GO" id="GO:0006955">
    <property type="term" value="P:immune response"/>
    <property type="evidence" value="ECO:0007669"/>
    <property type="project" value="InterPro"/>
</dbReference>
<dbReference type="InterPro" id="IPR039809">
    <property type="entry name" value="Chemokine_b/g/d"/>
</dbReference>
<dbReference type="OrthoDB" id="9930747at2759"/>
<accession>A0A9Q1FG61</accession>
<keyword evidence="1" id="KW-0202">Cytokine</keyword>
<sequence>MGGGRGRGVVPLYISTPVPQVRDQTRLEKSQHKPESFYQTISPTDSYRSTAVCQAPDMRYSSLAFLLLLTCVCLTLAQGSYEDCCLKYVKSVPKKIKHGVASYRRQEADGGCNIPAIVFTLRRGRVFCADPSQSWAQHLVNRIDSRKGPKRPKRRG</sequence>
<dbReference type="InterPro" id="IPR036048">
    <property type="entry name" value="Interleukin_8-like_sf"/>
</dbReference>
<evidence type="ECO:0000256" key="1">
    <source>
        <dbReference type="ARBA" id="ARBA00022514"/>
    </source>
</evidence>
<evidence type="ECO:0000313" key="3">
    <source>
        <dbReference type="EMBL" id="KAJ8357690.1"/>
    </source>
</evidence>
<protein>
    <recommendedName>
        <fullName evidence="2">Chemokine interleukin-8-like domain-containing protein</fullName>
    </recommendedName>
</protein>
<dbReference type="EMBL" id="JAINUF010000006">
    <property type="protein sequence ID" value="KAJ8357690.1"/>
    <property type="molecule type" value="Genomic_DNA"/>
</dbReference>
<dbReference type="GO" id="GO:0008009">
    <property type="term" value="F:chemokine activity"/>
    <property type="evidence" value="ECO:0007669"/>
    <property type="project" value="InterPro"/>
</dbReference>
<proteinExistence type="predicted"/>
<dbReference type="GO" id="GO:0005615">
    <property type="term" value="C:extracellular space"/>
    <property type="evidence" value="ECO:0007669"/>
    <property type="project" value="UniProtKB-KW"/>
</dbReference>
<gene>
    <name evidence="3" type="ORF">SKAU_G00204840</name>
</gene>
<evidence type="ECO:0000313" key="4">
    <source>
        <dbReference type="Proteomes" id="UP001152622"/>
    </source>
</evidence>
<feature type="domain" description="Chemokine interleukin-8-like" evidence="2">
    <location>
        <begin position="81"/>
        <end position="143"/>
    </location>
</feature>
<organism evidence="3 4">
    <name type="scientific">Synaphobranchus kaupii</name>
    <name type="common">Kaup's arrowtooth eel</name>
    <dbReference type="NCBI Taxonomy" id="118154"/>
    <lineage>
        <taxon>Eukaryota</taxon>
        <taxon>Metazoa</taxon>
        <taxon>Chordata</taxon>
        <taxon>Craniata</taxon>
        <taxon>Vertebrata</taxon>
        <taxon>Euteleostomi</taxon>
        <taxon>Actinopterygii</taxon>
        <taxon>Neopterygii</taxon>
        <taxon>Teleostei</taxon>
        <taxon>Anguilliformes</taxon>
        <taxon>Synaphobranchidae</taxon>
        <taxon>Synaphobranchus</taxon>
    </lineage>
</organism>
<dbReference type="Proteomes" id="UP001152622">
    <property type="component" value="Chromosome 6"/>
</dbReference>
<keyword evidence="4" id="KW-1185">Reference proteome</keyword>
<comment type="caution">
    <text evidence="3">The sequence shown here is derived from an EMBL/GenBank/DDBJ whole genome shotgun (WGS) entry which is preliminary data.</text>
</comment>
<evidence type="ECO:0000259" key="2">
    <source>
        <dbReference type="SMART" id="SM00199"/>
    </source>
</evidence>
<dbReference type="Gene3D" id="2.40.50.40">
    <property type="match status" value="1"/>
</dbReference>
<dbReference type="Pfam" id="PF00048">
    <property type="entry name" value="IL8"/>
    <property type="match status" value="1"/>
</dbReference>
<dbReference type="PANTHER" id="PTHR12015:SF186">
    <property type="entry name" value="C-C MOTIF CHEMOKINE 21-LIKE-RELATED"/>
    <property type="match status" value="1"/>
</dbReference>
<dbReference type="PANTHER" id="PTHR12015">
    <property type="entry name" value="SMALL INDUCIBLE CYTOKINE A"/>
    <property type="match status" value="1"/>
</dbReference>
<dbReference type="SUPFAM" id="SSF54117">
    <property type="entry name" value="Interleukin 8-like chemokines"/>
    <property type="match status" value="1"/>
</dbReference>
<dbReference type="AlphaFoldDB" id="A0A9Q1FG61"/>